<dbReference type="AlphaFoldDB" id="A0A0M3V1T1"/>
<dbReference type="EMBL" id="CP000792">
    <property type="protein sequence ID" value="ALF45171.1"/>
    <property type="molecule type" value="Genomic_DNA"/>
</dbReference>
<evidence type="ECO:0000313" key="3">
    <source>
        <dbReference type="Proteomes" id="UP000001121"/>
    </source>
</evidence>
<keyword evidence="1" id="KW-1133">Transmembrane helix</keyword>
<proteinExistence type="predicted"/>
<name>A0A0M3V1T1_CAMC1</name>
<keyword evidence="1" id="KW-0472">Membrane</keyword>
<evidence type="ECO:0000313" key="2">
    <source>
        <dbReference type="EMBL" id="ALF45171.1"/>
    </source>
</evidence>
<sequence>MKYVLYIFSIILFIQGVLLAFGISVYGARQKLEPNMENICFCFIFSIICFIFARNKKILDFFETINGINGKSKK</sequence>
<dbReference type="RefSeq" id="WP_048809730.1">
    <property type="nucleotide sequence ID" value="NC_009802.2"/>
</dbReference>
<organism evidence="2 3">
    <name type="scientific">Campylobacter concisus (strain 13826)</name>
    <dbReference type="NCBI Taxonomy" id="360104"/>
    <lineage>
        <taxon>Bacteria</taxon>
        <taxon>Pseudomonadati</taxon>
        <taxon>Campylobacterota</taxon>
        <taxon>Epsilonproteobacteria</taxon>
        <taxon>Campylobacterales</taxon>
        <taxon>Campylobacteraceae</taxon>
        <taxon>Campylobacter</taxon>
    </lineage>
</organism>
<gene>
    <name evidence="2" type="ORF">CCC13826_2339</name>
</gene>
<dbReference type="KEGG" id="cco:CCC13826_2339"/>
<evidence type="ECO:0000256" key="1">
    <source>
        <dbReference type="SAM" id="Phobius"/>
    </source>
</evidence>
<feature type="transmembrane region" description="Helical" evidence="1">
    <location>
        <begin position="35"/>
        <end position="53"/>
    </location>
</feature>
<reference evidence="3" key="1">
    <citation type="submission" date="2007-10" db="EMBL/GenBank/DDBJ databases">
        <title>Genome sequence of Campylobacter concisus 13826 isolated from human feces.</title>
        <authorList>
            <person name="Fouts D.E."/>
            <person name="Mongodin E.F."/>
            <person name="Puiu D."/>
            <person name="Sebastian Y."/>
            <person name="Miller W.G."/>
            <person name="Mandrell R.E."/>
            <person name="On S."/>
            <person name="Nelson K.E."/>
        </authorList>
    </citation>
    <scope>NUCLEOTIDE SEQUENCE [LARGE SCALE GENOMIC DNA]</scope>
    <source>
        <strain evidence="3">13826</strain>
    </source>
</reference>
<accession>A0A0M3V1T1</accession>
<dbReference type="Proteomes" id="UP000001121">
    <property type="component" value="Chromosome"/>
</dbReference>
<protein>
    <submittedName>
        <fullName evidence="2">Membrane protein</fullName>
    </submittedName>
</protein>
<keyword evidence="1" id="KW-0812">Transmembrane</keyword>
<feature type="transmembrane region" description="Helical" evidence="1">
    <location>
        <begin position="6"/>
        <end position="28"/>
    </location>
</feature>
<dbReference type="STRING" id="360104.CCC13826_2339"/>